<dbReference type="InterPro" id="IPR002478">
    <property type="entry name" value="PUA"/>
</dbReference>
<dbReference type="GO" id="GO:0005829">
    <property type="term" value="C:cytosol"/>
    <property type="evidence" value="ECO:0007669"/>
    <property type="project" value="TreeGrafter"/>
</dbReference>
<sequence length="388" mass="40419">MGGAGVKERFASGAGRADGRLRAHRRIVVKVGSSLLVDPATGLKHGWLATLAADIAAHIVHGGEAIMVSSGAIALGRSVLGMPRGPLRLEESQGAAAVGQIALARAWSEALGAHHIAAGQILVTLGDTEERRRYLNARSTMQTLLKLGAVPVINENDTVATTEIRYGDNDRLAARIATMMSADCLVLLSDVDGLYTAPPASSPDARFVETVEAVTPEIEAMAGSAGSELSRGGMLTKIEAAKIATSAGTAMVIGSGHVAHPLAAIDAGGKATWFRPHGDPIAARKRWIAGALEPRGTMIVDDGAARALQQGKSLLPAGVRAVEGRFARGDAVIIRDTAGREIGRGLSAYDCVDAGRIIGRNSREIFGILGYAGRAEMVHRDDLTLKKT</sequence>
<evidence type="ECO:0000256" key="2">
    <source>
        <dbReference type="ARBA" id="ARBA00022605"/>
    </source>
</evidence>
<evidence type="ECO:0000256" key="1">
    <source>
        <dbReference type="ARBA" id="ARBA00022490"/>
    </source>
</evidence>
<dbReference type="EC" id="2.7.2.11" evidence="8"/>
<name>A0AAW9RJE7_9HYPH</name>
<comment type="subcellular location">
    <subcellularLocation>
        <location evidence="8">Cytoplasm</location>
    </subcellularLocation>
</comment>
<comment type="similarity">
    <text evidence="8">Belongs to the glutamate 5-kinase family.</text>
</comment>
<organism evidence="10 11">
    <name type="scientific">Microbaculum marinum</name>
    <dbReference type="NCBI Taxonomy" id="1764581"/>
    <lineage>
        <taxon>Bacteria</taxon>
        <taxon>Pseudomonadati</taxon>
        <taxon>Pseudomonadota</taxon>
        <taxon>Alphaproteobacteria</taxon>
        <taxon>Hyphomicrobiales</taxon>
        <taxon>Tepidamorphaceae</taxon>
        <taxon>Microbaculum</taxon>
    </lineage>
</organism>
<evidence type="ECO:0000259" key="9">
    <source>
        <dbReference type="SMART" id="SM00359"/>
    </source>
</evidence>
<dbReference type="InterPro" id="IPR036393">
    <property type="entry name" value="AceGlu_kinase-like_sf"/>
</dbReference>
<dbReference type="FunFam" id="3.40.1160.10:FF:000018">
    <property type="entry name" value="Glutamate 5-kinase"/>
    <property type="match status" value="1"/>
</dbReference>
<comment type="catalytic activity">
    <reaction evidence="8">
        <text>L-glutamate + ATP = L-glutamyl 5-phosphate + ADP</text>
        <dbReference type="Rhea" id="RHEA:14877"/>
        <dbReference type="ChEBI" id="CHEBI:29985"/>
        <dbReference type="ChEBI" id="CHEBI:30616"/>
        <dbReference type="ChEBI" id="CHEBI:58274"/>
        <dbReference type="ChEBI" id="CHEBI:456216"/>
        <dbReference type="EC" id="2.7.2.11"/>
    </reaction>
</comment>
<evidence type="ECO:0000256" key="8">
    <source>
        <dbReference type="HAMAP-Rule" id="MF_00456"/>
    </source>
</evidence>
<keyword evidence="11" id="KW-1185">Reference proteome</keyword>
<dbReference type="GO" id="GO:0003723">
    <property type="term" value="F:RNA binding"/>
    <property type="evidence" value="ECO:0007669"/>
    <property type="project" value="InterPro"/>
</dbReference>
<feature type="binding site" evidence="8">
    <location>
        <begin position="189"/>
        <end position="190"/>
    </location>
    <ligand>
        <name>ATP</name>
        <dbReference type="ChEBI" id="CHEBI:30616"/>
    </ligand>
</feature>
<dbReference type="EMBL" id="JAZHOF010000001">
    <property type="protein sequence ID" value="MEJ8569896.1"/>
    <property type="molecule type" value="Genomic_DNA"/>
</dbReference>
<dbReference type="GO" id="GO:0004349">
    <property type="term" value="F:glutamate 5-kinase activity"/>
    <property type="evidence" value="ECO:0007669"/>
    <property type="project" value="UniProtKB-UniRule"/>
</dbReference>
<dbReference type="RefSeq" id="WP_340327639.1">
    <property type="nucleotide sequence ID" value="NZ_JAZHOF010000001.1"/>
</dbReference>
<dbReference type="HAMAP" id="MF_00456">
    <property type="entry name" value="ProB"/>
    <property type="match status" value="1"/>
</dbReference>
<dbReference type="GO" id="GO:0055129">
    <property type="term" value="P:L-proline biosynthetic process"/>
    <property type="evidence" value="ECO:0007669"/>
    <property type="project" value="UniProtKB-UniRule"/>
</dbReference>
<feature type="binding site" evidence="8">
    <location>
        <position position="70"/>
    </location>
    <ligand>
        <name>substrate</name>
    </ligand>
</feature>
<dbReference type="PIRSF" id="PIRSF000729">
    <property type="entry name" value="GK"/>
    <property type="match status" value="1"/>
</dbReference>
<proteinExistence type="inferred from homology"/>
<comment type="function">
    <text evidence="8">Catalyzes the transfer of a phosphate group to glutamate to form L-glutamate 5-phosphate.</text>
</comment>
<keyword evidence="4 8" id="KW-0808">Transferase</keyword>
<dbReference type="PRINTS" id="PR00474">
    <property type="entry name" value="GLU5KINASE"/>
</dbReference>
<dbReference type="Pfam" id="PF00696">
    <property type="entry name" value="AA_kinase"/>
    <property type="match status" value="1"/>
</dbReference>
<dbReference type="Gene3D" id="3.40.1160.10">
    <property type="entry name" value="Acetylglutamate kinase-like"/>
    <property type="match status" value="1"/>
</dbReference>
<comment type="caution">
    <text evidence="10">The sequence shown here is derived from an EMBL/GenBank/DDBJ whole genome shotgun (WGS) entry which is preliminary data.</text>
</comment>
<evidence type="ECO:0000256" key="7">
    <source>
        <dbReference type="ARBA" id="ARBA00022840"/>
    </source>
</evidence>
<dbReference type="PROSITE" id="PS50890">
    <property type="entry name" value="PUA"/>
    <property type="match status" value="1"/>
</dbReference>
<keyword evidence="7 8" id="KW-0067">ATP-binding</keyword>
<dbReference type="InterPro" id="IPR001048">
    <property type="entry name" value="Asp/Glu/Uridylate_kinase"/>
</dbReference>
<keyword evidence="5 8" id="KW-0547">Nucleotide-binding</keyword>
<keyword evidence="1 8" id="KW-0963">Cytoplasm</keyword>
<comment type="pathway">
    <text evidence="8">Amino-acid biosynthesis; L-proline biosynthesis; L-glutamate 5-semialdehyde from L-glutamate: step 1/2.</text>
</comment>
<dbReference type="Pfam" id="PF01472">
    <property type="entry name" value="PUA"/>
    <property type="match status" value="1"/>
</dbReference>
<protein>
    <recommendedName>
        <fullName evidence="8">Glutamate 5-kinase</fullName>
        <ecNumber evidence="8">2.7.2.11</ecNumber>
    </recommendedName>
    <alternativeName>
        <fullName evidence="8">Gamma-glutamyl kinase</fullName>
        <shortName evidence="8">GK</shortName>
    </alternativeName>
</protein>
<feature type="binding site" evidence="8">
    <location>
        <position position="169"/>
    </location>
    <ligand>
        <name>substrate</name>
    </ligand>
</feature>
<gene>
    <name evidence="8 10" type="primary">proB</name>
    <name evidence="10" type="ORF">V3328_00310</name>
</gene>
<dbReference type="InterPro" id="IPR019797">
    <property type="entry name" value="Glutamate_5-kinase_CS"/>
</dbReference>
<dbReference type="CDD" id="cd04242">
    <property type="entry name" value="AAK_G5K_ProB"/>
    <property type="match status" value="1"/>
</dbReference>
<evidence type="ECO:0000256" key="3">
    <source>
        <dbReference type="ARBA" id="ARBA00022650"/>
    </source>
</evidence>
<evidence type="ECO:0000256" key="6">
    <source>
        <dbReference type="ARBA" id="ARBA00022777"/>
    </source>
</evidence>
<dbReference type="InterPro" id="IPR005715">
    <property type="entry name" value="Glu_5kinase/COase_Synthase"/>
</dbReference>
<dbReference type="FunFam" id="2.30.130.10:FF:000007">
    <property type="entry name" value="Glutamate 5-kinase"/>
    <property type="match status" value="1"/>
</dbReference>
<dbReference type="InterPro" id="IPR011529">
    <property type="entry name" value="Glu_5kinase"/>
</dbReference>
<reference evidence="10 11" key="1">
    <citation type="submission" date="2024-02" db="EMBL/GenBank/DDBJ databases">
        <title>Genome analysis and characterization of Microbaculum marinisediminis sp. nov., isolated from marine sediment.</title>
        <authorList>
            <person name="Du Z.-J."/>
            <person name="Ye Y.-Q."/>
            <person name="Zhang Z.-R."/>
            <person name="Yuan S.-M."/>
            <person name="Zhang X.-Y."/>
        </authorList>
    </citation>
    <scope>NUCLEOTIDE SEQUENCE [LARGE SCALE GENOMIC DNA]</scope>
    <source>
        <strain evidence="10 11">SDUM1044001</strain>
    </source>
</reference>
<keyword evidence="3 8" id="KW-0641">Proline biosynthesis</keyword>
<dbReference type="PROSITE" id="PS00902">
    <property type="entry name" value="GLUTAMATE_5_KINASE"/>
    <property type="match status" value="1"/>
</dbReference>
<feature type="binding site" evidence="8">
    <location>
        <position position="157"/>
    </location>
    <ligand>
        <name>substrate</name>
    </ligand>
</feature>
<feature type="domain" description="PUA" evidence="9">
    <location>
        <begin position="296"/>
        <end position="378"/>
    </location>
</feature>
<dbReference type="PANTHER" id="PTHR43654:SF1">
    <property type="entry name" value="ISOPENTENYL PHOSPHATE KINASE"/>
    <property type="match status" value="1"/>
</dbReference>
<dbReference type="CDD" id="cd21157">
    <property type="entry name" value="PUA_G5K"/>
    <property type="match status" value="1"/>
</dbReference>
<dbReference type="InterPro" id="IPR036974">
    <property type="entry name" value="PUA_sf"/>
</dbReference>
<accession>A0AAW9RJE7</accession>
<evidence type="ECO:0000256" key="5">
    <source>
        <dbReference type="ARBA" id="ARBA00022741"/>
    </source>
</evidence>
<dbReference type="SMART" id="SM00359">
    <property type="entry name" value="PUA"/>
    <property type="match status" value="1"/>
</dbReference>
<dbReference type="InterPro" id="IPR001057">
    <property type="entry name" value="Glu/AcGlu_kinase"/>
</dbReference>
<dbReference type="NCBIfam" id="TIGR01027">
    <property type="entry name" value="proB"/>
    <property type="match status" value="1"/>
</dbReference>
<dbReference type="GO" id="GO:0005524">
    <property type="term" value="F:ATP binding"/>
    <property type="evidence" value="ECO:0007669"/>
    <property type="project" value="UniProtKB-KW"/>
</dbReference>
<evidence type="ECO:0000313" key="10">
    <source>
        <dbReference type="EMBL" id="MEJ8569896.1"/>
    </source>
</evidence>
<dbReference type="Proteomes" id="UP001378188">
    <property type="component" value="Unassembled WGS sequence"/>
</dbReference>
<feature type="binding site" evidence="8">
    <location>
        <position position="30"/>
    </location>
    <ligand>
        <name>ATP</name>
        <dbReference type="ChEBI" id="CHEBI:30616"/>
    </ligand>
</feature>
<comment type="caution">
    <text evidence="8">Lacks conserved residue(s) required for the propagation of feature annotation.</text>
</comment>
<evidence type="ECO:0000313" key="11">
    <source>
        <dbReference type="Proteomes" id="UP001378188"/>
    </source>
</evidence>
<dbReference type="SUPFAM" id="SSF88697">
    <property type="entry name" value="PUA domain-like"/>
    <property type="match status" value="1"/>
</dbReference>
<dbReference type="AlphaFoldDB" id="A0AAW9RJE7"/>
<dbReference type="InterPro" id="IPR041739">
    <property type="entry name" value="G5K_ProB"/>
</dbReference>
<dbReference type="SUPFAM" id="SSF53633">
    <property type="entry name" value="Carbamate kinase-like"/>
    <property type="match status" value="1"/>
</dbReference>
<keyword evidence="2 8" id="KW-0028">Amino-acid biosynthesis</keyword>
<dbReference type="Gene3D" id="2.30.130.10">
    <property type="entry name" value="PUA domain"/>
    <property type="match status" value="1"/>
</dbReference>
<dbReference type="PANTHER" id="PTHR43654">
    <property type="entry name" value="GLUTAMATE 5-KINASE"/>
    <property type="match status" value="1"/>
</dbReference>
<evidence type="ECO:0000256" key="4">
    <source>
        <dbReference type="ARBA" id="ARBA00022679"/>
    </source>
</evidence>
<dbReference type="InterPro" id="IPR015947">
    <property type="entry name" value="PUA-like_sf"/>
</dbReference>
<keyword evidence="6 8" id="KW-0418">Kinase</keyword>